<evidence type="ECO:0000259" key="4">
    <source>
        <dbReference type="PROSITE" id="PS50893"/>
    </source>
</evidence>
<keyword evidence="6" id="KW-1185">Reference proteome</keyword>
<feature type="domain" description="ABC transporter" evidence="4">
    <location>
        <begin position="3"/>
        <end position="212"/>
    </location>
</feature>
<evidence type="ECO:0000256" key="2">
    <source>
        <dbReference type="ARBA" id="ARBA00022741"/>
    </source>
</evidence>
<dbReference type="PANTHER" id="PTHR24220:SF689">
    <property type="entry name" value="LIPOPROTEIN-RELEASING SYSTEM ATP-BINDING PROTEIN LOLD"/>
    <property type="match status" value="1"/>
</dbReference>
<evidence type="ECO:0000256" key="1">
    <source>
        <dbReference type="ARBA" id="ARBA00005417"/>
    </source>
</evidence>
<evidence type="ECO:0000256" key="3">
    <source>
        <dbReference type="ARBA" id="ARBA00022840"/>
    </source>
</evidence>
<dbReference type="InterPro" id="IPR003439">
    <property type="entry name" value="ABC_transporter-like_ATP-bd"/>
</dbReference>
<dbReference type="Pfam" id="PF00005">
    <property type="entry name" value="ABC_tran"/>
    <property type="match status" value="1"/>
</dbReference>
<gene>
    <name evidence="5" type="ORF">FHS56_000899</name>
</gene>
<dbReference type="Gene3D" id="3.40.50.300">
    <property type="entry name" value="P-loop containing nucleotide triphosphate hydrolases"/>
    <property type="match status" value="1"/>
</dbReference>
<dbReference type="InterPro" id="IPR003593">
    <property type="entry name" value="AAA+_ATPase"/>
</dbReference>
<dbReference type="EMBL" id="JAASRN010000001">
    <property type="protein sequence ID" value="NIK73413.1"/>
    <property type="molecule type" value="Genomic_DNA"/>
</dbReference>
<dbReference type="Proteomes" id="UP000537126">
    <property type="component" value="Unassembled WGS sequence"/>
</dbReference>
<dbReference type="InterPro" id="IPR015854">
    <property type="entry name" value="ABC_transpr_LolD-like"/>
</dbReference>
<evidence type="ECO:0000313" key="5">
    <source>
        <dbReference type="EMBL" id="NIK73413.1"/>
    </source>
</evidence>
<keyword evidence="2" id="KW-0547">Nucleotide-binding</keyword>
<sequence length="213" mass="24761">MKIRIEGLLPAPLVGRQQRQSQVWEQSYVFESGKFYQIYSPSGRGKSTFLHILYGIRKDYEGSVFIDEQPIRSFSHKEWALLRQRRLSIVFQDLRLLTSLTAWENLQLKAALYATEPSRIAAMADHLGVKHLLSRRVASLSYGERQRIAIIRALIQPFDMLLLDEPFSHLDEANIQRVVHLIYSRCQEQNAGFILTSLGYDYQMRFDEKLLLG</sequence>
<dbReference type="GO" id="GO:0005524">
    <property type="term" value="F:ATP binding"/>
    <property type="evidence" value="ECO:0007669"/>
    <property type="project" value="UniProtKB-KW"/>
</dbReference>
<comment type="caution">
    <text evidence="5">The sequence shown here is derived from an EMBL/GenBank/DDBJ whole genome shotgun (WGS) entry which is preliminary data.</text>
</comment>
<keyword evidence="3 5" id="KW-0067">ATP-binding</keyword>
<dbReference type="PROSITE" id="PS00211">
    <property type="entry name" value="ABC_TRANSPORTER_1"/>
    <property type="match status" value="1"/>
</dbReference>
<protein>
    <submittedName>
        <fullName evidence="5">Putative ABC transport system ATP-binding protein</fullName>
    </submittedName>
</protein>
<evidence type="ECO:0000313" key="6">
    <source>
        <dbReference type="Proteomes" id="UP000537126"/>
    </source>
</evidence>
<dbReference type="SUPFAM" id="SSF52540">
    <property type="entry name" value="P-loop containing nucleoside triphosphate hydrolases"/>
    <property type="match status" value="1"/>
</dbReference>
<name>A0A846MPD4_9BACT</name>
<dbReference type="GO" id="GO:0022857">
    <property type="term" value="F:transmembrane transporter activity"/>
    <property type="evidence" value="ECO:0007669"/>
    <property type="project" value="TreeGrafter"/>
</dbReference>
<reference evidence="5 6" key="1">
    <citation type="submission" date="2020-03" db="EMBL/GenBank/DDBJ databases">
        <title>Genomic Encyclopedia of Type Strains, Phase IV (KMG-IV): sequencing the most valuable type-strain genomes for metagenomic binning, comparative biology and taxonomic classification.</title>
        <authorList>
            <person name="Goeker M."/>
        </authorList>
    </citation>
    <scope>NUCLEOTIDE SEQUENCE [LARGE SCALE GENOMIC DNA]</scope>
    <source>
        <strain evidence="5 6">DSM 5718</strain>
    </source>
</reference>
<dbReference type="SMART" id="SM00382">
    <property type="entry name" value="AAA"/>
    <property type="match status" value="1"/>
</dbReference>
<dbReference type="RefSeq" id="WP_166918652.1">
    <property type="nucleotide sequence ID" value="NZ_JAASRN010000001.1"/>
</dbReference>
<comment type="similarity">
    <text evidence="1">Belongs to the ABC transporter superfamily.</text>
</comment>
<dbReference type="GO" id="GO:0005886">
    <property type="term" value="C:plasma membrane"/>
    <property type="evidence" value="ECO:0007669"/>
    <property type="project" value="TreeGrafter"/>
</dbReference>
<dbReference type="InterPro" id="IPR027417">
    <property type="entry name" value="P-loop_NTPase"/>
</dbReference>
<dbReference type="PROSITE" id="PS50893">
    <property type="entry name" value="ABC_TRANSPORTER_2"/>
    <property type="match status" value="1"/>
</dbReference>
<dbReference type="AlphaFoldDB" id="A0A846MPD4"/>
<organism evidence="5 6">
    <name type="scientific">Thermonema lapsum</name>
    <dbReference type="NCBI Taxonomy" id="28195"/>
    <lineage>
        <taxon>Bacteria</taxon>
        <taxon>Pseudomonadati</taxon>
        <taxon>Bacteroidota</taxon>
        <taxon>Cytophagia</taxon>
        <taxon>Cytophagales</taxon>
        <taxon>Thermonemataceae</taxon>
        <taxon>Thermonema</taxon>
    </lineage>
</organism>
<dbReference type="PANTHER" id="PTHR24220">
    <property type="entry name" value="IMPORT ATP-BINDING PROTEIN"/>
    <property type="match status" value="1"/>
</dbReference>
<dbReference type="InterPro" id="IPR017871">
    <property type="entry name" value="ABC_transporter-like_CS"/>
</dbReference>
<accession>A0A846MPD4</accession>
<dbReference type="GO" id="GO:0016887">
    <property type="term" value="F:ATP hydrolysis activity"/>
    <property type="evidence" value="ECO:0007669"/>
    <property type="project" value="InterPro"/>
</dbReference>
<proteinExistence type="inferred from homology"/>